<evidence type="ECO:0000256" key="8">
    <source>
        <dbReference type="ARBA" id="ARBA00022679"/>
    </source>
</evidence>
<dbReference type="InterPro" id="IPR008207">
    <property type="entry name" value="Sig_transdc_His_kin_Hpt_dom"/>
</dbReference>
<name>A0ABU6GD20_9BACL</name>
<dbReference type="Pfam" id="PF01584">
    <property type="entry name" value="CheW"/>
    <property type="match status" value="2"/>
</dbReference>
<evidence type="ECO:0000256" key="6">
    <source>
        <dbReference type="ARBA" id="ARBA00022500"/>
    </source>
</evidence>
<proteinExistence type="predicted"/>
<dbReference type="SUPFAM" id="SSF47226">
    <property type="entry name" value="Histidine-containing phosphotransfer domain, HPT domain"/>
    <property type="match status" value="1"/>
</dbReference>
<dbReference type="SMART" id="SM01231">
    <property type="entry name" value="H-kinase_dim"/>
    <property type="match status" value="1"/>
</dbReference>
<dbReference type="InterPro" id="IPR051315">
    <property type="entry name" value="Bact_Chemotaxis_CheA"/>
</dbReference>
<gene>
    <name evidence="19" type="ORF">P4I72_33955</name>
</gene>
<dbReference type="CDD" id="cd16916">
    <property type="entry name" value="HATPase_CheA-like"/>
    <property type="match status" value="1"/>
</dbReference>
<dbReference type="SUPFAM" id="SSF50341">
    <property type="entry name" value="CheW-like"/>
    <property type="match status" value="2"/>
</dbReference>
<dbReference type="PROSITE" id="PS50109">
    <property type="entry name" value="HIS_KIN"/>
    <property type="match status" value="1"/>
</dbReference>
<evidence type="ECO:0000313" key="19">
    <source>
        <dbReference type="EMBL" id="MEC0232113.1"/>
    </source>
</evidence>
<keyword evidence="8" id="KW-0808">Transferase</keyword>
<keyword evidence="11" id="KW-0067">ATP-binding</keyword>
<evidence type="ECO:0000256" key="3">
    <source>
        <dbReference type="ARBA" id="ARBA00012438"/>
    </source>
</evidence>
<accession>A0ABU6GD20</accession>
<dbReference type="PRINTS" id="PR00344">
    <property type="entry name" value="BCTRLSENSOR"/>
</dbReference>
<feature type="modified residue" description="Phosphohistidine" evidence="14">
    <location>
        <position position="49"/>
    </location>
</feature>
<dbReference type="InterPro" id="IPR010808">
    <property type="entry name" value="CheA_P2-bd"/>
</dbReference>
<evidence type="ECO:0000256" key="15">
    <source>
        <dbReference type="SAM" id="MobiDB-lite"/>
    </source>
</evidence>
<keyword evidence="9" id="KW-0547">Nucleotide-binding</keyword>
<dbReference type="InterPro" id="IPR003594">
    <property type="entry name" value="HATPase_dom"/>
</dbReference>
<dbReference type="EC" id="2.7.13.3" evidence="3"/>
<feature type="domain" description="HPt" evidence="18">
    <location>
        <begin position="2"/>
        <end position="106"/>
    </location>
</feature>
<evidence type="ECO:0000259" key="18">
    <source>
        <dbReference type="PROSITE" id="PS50894"/>
    </source>
</evidence>
<dbReference type="PROSITE" id="PS50851">
    <property type="entry name" value="CHEW"/>
    <property type="match status" value="2"/>
</dbReference>
<dbReference type="InterPro" id="IPR037052">
    <property type="entry name" value="CheA-like_P2_sf"/>
</dbReference>
<evidence type="ECO:0000256" key="13">
    <source>
        <dbReference type="ARBA" id="ARBA00035100"/>
    </source>
</evidence>
<comment type="catalytic activity">
    <reaction evidence="1">
        <text>ATP + protein L-histidine = ADP + protein N-phospho-L-histidine.</text>
        <dbReference type="EC" id="2.7.13.3"/>
    </reaction>
</comment>
<dbReference type="Proteomes" id="UP001338137">
    <property type="component" value="Unassembled WGS sequence"/>
</dbReference>
<evidence type="ECO:0000256" key="11">
    <source>
        <dbReference type="ARBA" id="ARBA00022840"/>
    </source>
</evidence>
<evidence type="ECO:0000256" key="14">
    <source>
        <dbReference type="PROSITE-ProRule" id="PRU00110"/>
    </source>
</evidence>
<dbReference type="Pfam" id="PF01627">
    <property type="entry name" value="Hpt"/>
    <property type="match status" value="1"/>
</dbReference>
<dbReference type="InterPro" id="IPR036641">
    <property type="entry name" value="HPT_dom_sf"/>
</dbReference>
<dbReference type="SMART" id="SM00073">
    <property type="entry name" value="HPT"/>
    <property type="match status" value="1"/>
</dbReference>
<reference evidence="19 20" key="1">
    <citation type="submission" date="2023-03" db="EMBL/GenBank/DDBJ databases">
        <title>Bacillus Genome Sequencing.</title>
        <authorList>
            <person name="Dunlap C."/>
        </authorList>
    </citation>
    <scope>NUCLEOTIDE SEQUENCE [LARGE SCALE GENOMIC DNA]</scope>
    <source>
        <strain evidence="19 20">BD-533</strain>
    </source>
</reference>
<feature type="region of interest" description="Disordered" evidence="15">
    <location>
        <begin position="237"/>
        <end position="260"/>
    </location>
</feature>
<keyword evidence="12" id="KW-0902">Two-component regulatory system</keyword>
<evidence type="ECO:0000256" key="1">
    <source>
        <dbReference type="ARBA" id="ARBA00000085"/>
    </source>
</evidence>
<comment type="subcellular location">
    <subcellularLocation>
        <location evidence="2">Cytoplasm</location>
    </subcellularLocation>
</comment>
<evidence type="ECO:0000256" key="4">
    <source>
        <dbReference type="ARBA" id="ARBA00021495"/>
    </source>
</evidence>
<dbReference type="InterPro" id="IPR005467">
    <property type="entry name" value="His_kinase_dom"/>
</dbReference>
<dbReference type="RefSeq" id="WP_326076245.1">
    <property type="nucleotide sequence ID" value="NZ_JARLKY010000112.1"/>
</dbReference>
<dbReference type="SMART" id="SM00260">
    <property type="entry name" value="CheW"/>
    <property type="match status" value="2"/>
</dbReference>
<dbReference type="InterPro" id="IPR036097">
    <property type="entry name" value="HisK_dim/P_sf"/>
</dbReference>
<keyword evidence="7 14" id="KW-0597">Phosphoprotein</keyword>
<dbReference type="SUPFAM" id="SSF55874">
    <property type="entry name" value="ATPase domain of HSP90 chaperone/DNA topoisomerase II/histidine kinase"/>
    <property type="match status" value="1"/>
</dbReference>
<dbReference type="CDD" id="cd00088">
    <property type="entry name" value="HPT"/>
    <property type="match status" value="1"/>
</dbReference>
<dbReference type="PANTHER" id="PTHR43395:SF10">
    <property type="entry name" value="CHEMOTAXIS PROTEIN CHEA"/>
    <property type="match status" value="1"/>
</dbReference>
<feature type="domain" description="CheW-like" evidence="17">
    <location>
        <begin position="697"/>
        <end position="835"/>
    </location>
</feature>
<dbReference type="PANTHER" id="PTHR43395">
    <property type="entry name" value="SENSOR HISTIDINE KINASE CHEA"/>
    <property type="match status" value="1"/>
</dbReference>
<dbReference type="EMBL" id="JARLKY010000112">
    <property type="protein sequence ID" value="MEC0232113.1"/>
    <property type="molecule type" value="Genomic_DNA"/>
</dbReference>
<dbReference type="Gene3D" id="2.40.50.180">
    <property type="entry name" value="CheA-289, Domain 4"/>
    <property type="match status" value="1"/>
</dbReference>
<evidence type="ECO:0000313" key="20">
    <source>
        <dbReference type="Proteomes" id="UP001338137"/>
    </source>
</evidence>
<evidence type="ECO:0000256" key="7">
    <source>
        <dbReference type="ARBA" id="ARBA00022553"/>
    </source>
</evidence>
<evidence type="ECO:0000256" key="9">
    <source>
        <dbReference type="ARBA" id="ARBA00022741"/>
    </source>
</evidence>
<evidence type="ECO:0000259" key="17">
    <source>
        <dbReference type="PROSITE" id="PS50851"/>
    </source>
</evidence>
<dbReference type="Pfam" id="PF02895">
    <property type="entry name" value="H-kinase_dim"/>
    <property type="match status" value="1"/>
</dbReference>
<dbReference type="Gene3D" id="1.20.120.160">
    <property type="entry name" value="HPT domain"/>
    <property type="match status" value="1"/>
</dbReference>
<comment type="caution">
    <text evidence="19">The sequence shown here is derived from an EMBL/GenBank/DDBJ whole genome shotgun (WGS) entry which is preliminary data.</text>
</comment>
<keyword evidence="6" id="KW-0145">Chemotaxis</keyword>
<evidence type="ECO:0000259" key="16">
    <source>
        <dbReference type="PROSITE" id="PS50109"/>
    </source>
</evidence>
<dbReference type="InterPro" id="IPR036061">
    <property type="entry name" value="CheW-like_dom_sf"/>
</dbReference>
<dbReference type="Gene3D" id="3.30.70.1110">
    <property type="entry name" value="Histidine kinase CheA-like, P2 response regulator-binding domain"/>
    <property type="match status" value="1"/>
</dbReference>
<feature type="domain" description="Histidine kinase" evidence="16">
    <location>
        <begin position="281"/>
        <end position="539"/>
    </location>
</feature>
<dbReference type="InterPro" id="IPR002545">
    <property type="entry name" value="CheW-lke_dom"/>
</dbReference>
<keyword evidence="5" id="KW-0963">Cytoplasm</keyword>
<comment type="function">
    <text evidence="13">Involved in the transmission of sensory signals from the chemoreceptors to the flagellar motors. CheA is autophosphorylated; it can transfer its phosphate group to either CheB or CheY.</text>
</comment>
<feature type="domain" description="CheW-like" evidence="17">
    <location>
        <begin position="541"/>
        <end position="678"/>
    </location>
</feature>
<evidence type="ECO:0000256" key="10">
    <source>
        <dbReference type="ARBA" id="ARBA00022777"/>
    </source>
</evidence>
<dbReference type="InterPro" id="IPR037006">
    <property type="entry name" value="CheA-like_homodim_sf"/>
</dbReference>
<dbReference type="SUPFAM" id="SSF55052">
    <property type="entry name" value="CheY-binding domain of CheA"/>
    <property type="match status" value="1"/>
</dbReference>
<evidence type="ECO:0000256" key="5">
    <source>
        <dbReference type="ARBA" id="ARBA00022490"/>
    </source>
</evidence>
<evidence type="ECO:0000256" key="12">
    <source>
        <dbReference type="ARBA" id="ARBA00023012"/>
    </source>
</evidence>
<dbReference type="InterPro" id="IPR035891">
    <property type="entry name" value="CheY-binding_CheA"/>
</dbReference>
<dbReference type="InterPro" id="IPR036890">
    <property type="entry name" value="HATPase_C_sf"/>
</dbReference>
<keyword evidence="10" id="KW-0418">Kinase</keyword>
<dbReference type="PROSITE" id="PS50894">
    <property type="entry name" value="HPT"/>
    <property type="match status" value="1"/>
</dbReference>
<sequence length="835" mass="93891">MSDFHIDMYMGVFLDELSEQLLLLDKSLLDLEENGSKPETMQTIFRIAHTLKGSSAAMGFDKLKALMHNLENIFDHLRNDRIQVSTDLMNVFFQSVDYIKHQRGLFLQGVYEEQSVAHLIHILEQTSRAETPVIAQLEALAHTEIPNTPVEQYLTSVRITIEPEAVMKVVRATLVLHELQALGTVLSTQPAFTETSQDEELAGPILFILTTNEESRTIQERMHRISQLSDVIVSPLTTSQPSSQEQEQEQEEVRPPAAARADSLGKLPAKPAASAPKEAASVSHTVRVDVHRLEHLINLVGELLIDNTRLVEVKKRLQEKYRQDPDIQLLEDITHHLGKIVSNMRDGMMKTRMIPIEQLFSRFPRLIRDLSQTANKEIALTIEGKETELDRTLIEEISDPLIHIIRNAADHGLESPEDREAAGKPRKGHIHMMAAHEENSIVITVKDDGRGIDPERIRKKAVDKGFISEEESLHMTEKEVISLIFHSGMSTAEQVTELSGRGVGMDIVRSHIEKLNGLIAIDTAIGRGTTITLKLPLTLAIIRSLLVRQEQRTIAVPLSNIIEIFRYGEQEIQTLHGQEICHVRGEILPLLRLNDLLSPGHNGQLEKTKVKQSILMIGMADKRVCLVVDQLIANQEIVIKALDDIVGHVPFIAGTTILGDGLVALILDVNAIMQKSTSAHLRFGSKERAMKGKHTMKKELVTIRLDAQWYGFQLDHVQEILAIPPITKIADAEPHVLGIIQIREELLFVYDLRIRMGLSSQPSSRYSRVLIVHDGNHSIGIAVDSVTEILTVYEHELDEDVAQNKAALSMIRSIYKKDERLIQVFDRESLLLKLR</sequence>
<dbReference type="SMART" id="SM00387">
    <property type="entry name" value="HATPase_c"/>
    <property type="match status" value="1"/>
</dbReference>
<dbReference type="Gene3D" id="2.30.30.40">
    <property type="entry name" value="SH3 Domains"/>
    <property type="match status" value="2"/>
</dbReference>
<dbReference type="Pfam" id="PF02518">
    <property type="entry name" value="HATPase_c"/>
    <property type="match status" value="1"/>
</dbReference>
<dbReference type="Gene3D" id="1.10.287.560">
    <property type="entry name" value="Histidine kinase CheA-like, homodimeric domain"/>
    <property type="match status" value="1"/>
</dbReference>
<keyword evidence="20" id="KW-1185">Reference proteome</keyword>
<protein>
    <recommendedName>
        <fullName evidence="4">Chemotaxis protein CheA</fullName>
        <ecNumber evidence="3">2.7.13.3</ecNumber>
    </recommendedName>
</protein>
<dbReference type="SUPFAM" id="SSF47384">
    <property type="entry name" value="Homodimeric domain of signal transducing histidine kinase"/>
    <property type="match status" value="1"/>
</dbReference>
<dbReference type="Gene3D" id="3.30.565.10">
    <property type="entry name" value="Histidine kinase-like ATPase, C-terminal domain"/>
    <property type="match status" value="1"/>
</dbReference>
<dbReference type="InterPro" id="IPR004105">
    <property type="entry name" value="CheA-like_dim"/>
</dbReference>
<dbReference type="Pfam" id="PF07194">
    <property type="entry name" value="P2"/>
    <property type="match status" value="1"/>
</dbReference>
<evidence type="ECO:0000256" key="2">
    <source>
        <dbReference type="ARBA" id="ARBA00004496"/>
    </source>
</evidence>
<dbReference type="InterPro" id="IPR004358">
    <property type="entry name" value="Sig_transdc_His_kin-like_C"/>
</dbReference>
<organism evidence="19 20">
    <name type="scientific">Paenibacillus alba</name>
    <dbReference type="NCBI Taxonomy" id="1197127"/>
    <lineage>
        <taxon>Bacteria</taxon>
        <taxon>Bacillati</taxon>
        <taxon>Bacillota</taxon>
        <taxon>Bacilli</taxon>
        <taxon>Bacillales</taxon>
        <taxon>Paenibacillaceae</taxon>
        <taxon>Paenibacillus</taxon>
    </lineage>
</organism>